<dbReference type="EMBL" id="ABEU02000022">
    <property type="protein sequence ID" value="PNR30482.1"/>
    <property type="molecule type" value="Genomic_DNA"/>
</dbReference>
<dbReference type="Gramene" id="Pp3c22_6887V3.1">
    <property type="protein sequence ID" value="Pp3c22_6887V3.1"/>
    <property type="gene ID" value="Pp3c22_6887"/>
</dbReference>
<protein>
    <submittedName>
        <fullName evidence="2 3">Uncharacterized protein</fullName>
    </submittedName>
</protein>
<evidence type="ECO:0000313" key="3">
    <source>
        <dbReference type="EnsemblPlants" id="Pp3c22_6887V3.1"/>
    </source>
</evidence>
<accession>A0A2K1IMH7</accession>
<keyword evidence="1" id="KW-0472">Membrane</keyword>
<sequence length="204" mass="23486">MGVGVTRRQGRDELDEALDEIKNVLWIMGTEVSHQSCCKEALEVWQEKEALFTSRNDRRRKQISYCQTEIYQLVGFYSVFQGVLFTAVAQSTNLKCNNRWTVILLSALASVVIVIGVFLKLKSIKEFKDLIYDDEVFRRVLVKWILRLKETGEKFVFKVDEPSEVFKTTPFELNASFLTVILALVSLSVVFPVTFDRILCNSNK</sequence>
<reference evidence="2 4" key="1">
    <citation type="journal article" date="2008" name="Science">
        <title>The Physcomitrella genome reveals evolutionary insights into the conquest of land by plants.</title>
        <authorList>
            <person name="Rensing S."/>
            <person name="Lang D."/>
            <person name="Zimmer A."/>
            <person name="Terry A."/>
            <person name="Salamov A."/>
            <person name="Shapiro H."/>
            <person name="Nishiyama T."/>
            <person name="Perroud P.-F."/>
            <person name="Lindquist E."/>
            <person name="Kamisugi Y."/>
            <person name="Tanahashi T."/>
            <person name="Sakakibara K."/>
            <person name="Fujita T."/>
            <person name="Oishi K."/>
            <person name="Shin-I T."/>
            <person name="Kuroki Y."/>
            <person name="Toyoda A."/>
            <person name="Suzuki Y."/>
            <person name="Hashimoto A."/>
            <person name="Yamaguchi K."/>
            <person name="Sugano A."/>
            <person name="Kohara Y."/>
            <person name="Fujiyama A."/>
            <person name="Anterola A."/>
            <person name="Aoki S."/>
            <person name="Ashton N."/>
            <person name="Barbazuk W.B."/>
            <person name="Barker E."/>
            <person name="Bennetzen J."/>
            <person name="Bezanilla M."/>
            <person name="Blankenship R."/>
            <person name="Cho S.H."/>
            <person name="Dutcher S."/>
            <person name="Estelle M."/>
            <person name="Fawcett J.A."/>
            <person name="Gundlach H."/>
            <person name="Hanada K."/>
            <person name="Heyl A."/>
            <person name="Hicks K.A."/>
            <person name="Hugh J."/>
            <person name="Lohr M."/>
            <person name="Mayer K."/>
            <person name="Melkozernov A."/>
            <person name="Murata T."/>
            <person name="Nelson D."/>
            <person name="Pils B."/>
            <person name="Prigge M."/>
            <person name="Reiss B."/>
            <person name="Renner T."/>
            <person name="Rombauts S."/>
            <person name="Rushton P."/>
            <person name="Sanderfoot A."/>
            <person name="Schween G."/>
            <person name="Shiu S.-H."/>
            <person name="Stueber K."/>
            <person name="Theodoulou F.L."/>
            <person name="Tu H."/>
            <person name="Van de Peer Y."/>
            <person name="Verrier P.J."/>
            <person name="Waters E."/>
            <person name="Wood A."/>
            <person name="Yang L."/>
            <person name="Cove D."/>
            <person name="Cuming A."/>
            <person name="Hasebe M."/>
            <person name="Lucas S."/>
            <person name="Mishler D.B."/>
            <person name="Reski R."/>
            <person name="Grigoriev I."/>
            <person name="Quatrano R.S."/>
            <person name="Boore J.L."/>
        </authorList>
    </citation>
    <scope>NUCLEOTIDE SEQUENCE [LARGE SCALE GENOMIC DNA]</scope>
    <source>
        <strain evidence="3 4">cv. Gransden 2004</strain>
    </source>
</reference>
<dbReference type="AlphaFoldDB" id="A0A2K1IMH7"/>
<dbReference type="PANTHER" id="PTHR33287:SF11">
    <property type="entry name" value="OS03G0778400 PROTEIN"/>
    <property type="match status" value="1"/>
</dbReference>
<feature type="transmembrane region" description="Helical" evidence="1">
    <location>
        <begin position="100"/>
        <end position="119"/>
    </location>
</feature>
<name>A0A2K1IMH7_PHYPA</name>
<dbReference type="EnsemblPlants" id="Pp3c22_6887V3.1">
    <property type="protein sequence ID" value="Pp3c22_6887V3.1"/>
    <property type="gene ID" value="Pp3c22_6887"/>
</dbReference>
<keyword evidence="1" id="KW-0812">Transmembrane</keyword>
<proteinExistence type="predicted"/>
<dbReference type="PANTHER" id="PTHR33287">
    <property type="entry name" value="OS03G0453550 PROTEIN"/>
    <property type="match status" value="1"/>
</dbReference>
<dbReference type="FunCoup" id="A0A2K1IMH7">
    <property type="interactions" value="609"/>
</dbReference>
<evidence type="ECO:0000256" key="1">
    <source>
        <dbReference type="SAM" id="Phobius"/>
    </source>
</evidence>
<reference evidence="3" key="3">
    <citation type="submission" date="2020-12" db="UniProtKB">
        <authorList>
            <consortium name="EnsemblPlants"/>
        </authorList>
    </citation>
    <scope>IDENTIFICATION</scope>
</reference>
<dbReference type="Proteomes" id="UP000006727">
    <property type="component" value="Chromosome 22"/>
</dbReference>
<evidence type="ECO:0000313" key="2">
    <source>
        <dbReference type="EMBL" id="PNR30482.1"/>
    </source>
</evidence>
<evidence type="ECO:0000313" key="4">
    <source>
        <dbReference type="Proteomes" id="UP000006727"/>
    </source>
</evidence>
<reference evidence="2 4" key="2">
    <citation type="journal article" date="2018" name="Plant J.">
        <title>The Physcomitrella patens chromosome-scale assembly reveals moss genome structure and evolution.</title>
        <authorList>
            <person name="Lang D."/>
            <person name="Ullrich K.K."/>
            <person name="Murat F."/>
            <person name="Fuchs J."/>
            <person name="Jenkins J."/>
            <person name="Haas F.B."/>
            <person name="Piednoel M."/>
            <person name="Gundlach H."/>
            <person name="Van Bel M."/>
            <person name="Meyberg R."/>
            <person name="Vives C."/>
            <person name="Morata J."/>
            <person name="Symeonidi A."/>
            <person name="Hiss M."/>
            <person name="Muchero W."/>
            <person name="Kamisugi Y."/>
            <person name="Saleh O."/>
            <person name="Blanc G."/>
            <person name="Decker E.L."/>
            <person name="van Gessel N."/>
            <person name="Grimwood J."/>
            <person name="Hayes R.D."/>
            <person name="Graham S.W."/>
            <person name="Gunter L.E."/>
            <person name="McDaniel S.F."/>
            <person name="Hoernstein S.N.W."/>
            <person name="Larsson A."/>
            <person name="Li F.W."/>
            <person name="Perroud P.F."/>
            <person name="Phillips J."/>
            <person name="Ranjan P."/>
            <person name="Rokshar D.S."/>
            <person name="Rothfels C.J."/>
            <person name="Schneider L."/>
            <person name="Shu S."/>
            <person name="Stevenson D.W."/>
            <person name="Thummler F."/>
            <person name="Tillich M."/>
            <person name="Villarreal Aguilar J.C."/>
            <person name="Widiez T."/>
            <person name="Wong G.K."/>
            <person name="Wymore A."/>
            <person name="Zhang Y."/>
            <person name="Zimmer A.D."/>
            <person name="Quatrano R.S."/>
            <person name="Mayer K.F.X."/>
            <person name="Goodstein D."/>
            <person name="Casacuberta J.M."/>
            <person name="Vandepoele K."/>
            <person name="Reski R."/>
            <person name="Cuming A.C."/>
            <person name="Tuskan G.A."/>
            <person name="Maumus F."/>
            <person name="Salse J."/>
            <person name="Schmutz J."/>
            <person name="Rensing S.A."/>
        </authorList>
    </citation>
    <scope>NUCLEOTIDE SEQUENCE [LARGE SCALE GENOMIC DNA]</scope>
    <source>
        <strain evidence="3 4">cv. Gransden 2004</strain>
    </source>
</reference>
<organism evidence="2">
    <name type="scientific">Physcomitrium patens</name>
    <name type="common">Spreading-leaved earth moss</name>
    <name type="synonym">Physcomitrella patens</name>
    <dbReference type="NCBI Taxonomy" id="3218"/>
    <lineage>
        <taxon>Eukaryota</taxon>
        <taxon>Viridiplantae</taxon>
        <taxon>Streptophyta</taxon>
        <taxon>Embryophyta</taxon>
        <taxon>Bryophyta</taxon>
        <taxon>Bryophytina</taxon>
        <taxon>Bryopsida</taxon>
        <taxon>Funariidae</taxon>
        <taxon>Funariales</taxon>
        <taxon>Funariaceae</taxon>
        <taxon>Physcomitrium</taxon>
    </lineage>
</organism>
<feature type="transmembrane region" description="Helical" evidence="1">
    <location>
        <begin position="70"/>
        <end position="88"/>
    </location>
</feature>
<dbReference type="InParanoid" id="A0A2K1IMH7"/>
<feature type="transmembrane region" description="Helical" evidence="1">
    <location>
        <begin position="175"/>
        <end position="195"/>
    </location>
</feature>
<keyword evidence="4" id="KW-1185">Reference proteome</keyword>
<gene>
    <name evidence="2" type="ORF">PHYPA_026798</name>
</gene>
<dbReference type="PaxDb" id="3218-PP1S12_280V6.2"/>
<keyword evidence="1" id="KW-1133">Transmembrane helix</keyword>